<comment type="caution">
    <text evidence="3">The sequence shown here is derived from an EMBL/GenBank/DDBJ whole genome shotgun (WGS) entry which is preliminary data.</text>
</comment>
<dbReference type="SUPFAM" id="SSF55961">
    <property type="entry name" value="Bet v1-like"/>
    <property type="match status" value="1"/>
</dbReference>
<dbReference type="VEuPathDB" id="PlasmoDB:PVPAM_020018200"/>
<name>A0A8S4HMN1_PLAVI</name>
<protein>
    <submittedName>
        <fullName evidence="3">(malaria parasite P. vivax) hypothetical protein</fullName>
    </submittedName>
</protein>
<proteinExistence type="predicted"/>
<dbReference type="Gene3D" id="3.30.530.20">
    <property type="match status" value="1"/>
</dbReference>
<feature type="chain" id="PRO_5035780056" evidence="2">
    <location>
        <begin position="24"/>
        <end position="498"/>
    </location>
</feature>
<evidence type="ECO:0000313" key="3">
    <source>
        <dbReference type="EMBL" id="CAG9484123.1"/>
    </source>
</evidence>
<evidence type="ECO:0000256" key="2">
    <source>
        <dbReference type="SAM" id="SignalP"/>
    </source>
</evidence>
<dbReference type="InterPro" id="IPR023393">
    <property type="entry name" value="START-like_dom_sf"/>
</dbReference>
<dbReference type="Proteomes" id="UP000779233">
    <property type="component" value="Unassembled WGS sequence"/>
</dbReference>
<evidence type="ECO:0000256" key="1">
    <source>
        <dbReference type="SAM" id="MobiDB-lite"/>
    </source>
</evidence>
<keyword evidence="2" id="KW-0732">Signal</keyword>
<sequence>MILKKSKLLAVSLLLALVEYLCRDGRRKWMGLLSRWEATPYGGSDVGSDVGLGQTGGGKAAHIFALKSALQFANGYEEVRQKGRSERSGRSGRSERRERRERVNPVCILPSDMPRFRTLHEKVEVEEELLLQEKTADDMNVSGDADNTNNKDEYGQPLIKGQTATEGVLPQQTVATKVSPLIEKSTIDHYLDVCTQIRKKTFSFKNCDIFYESPEVTLYKNILEDKSETRYDLIGYGTLNDVSLYGASQALNNLDVIKEWNKNIYKINYLKLNKESILEKYQNDEKIDATKYILEKEHLRENRRYVYLINGLPWPFRSHDTVYEFYQKYIENQNMLLVANKSVNEVFADNSYYTRIRDYENFFCIYPKSKNSYEKGLDYVISVYYDVNIPKFIRNNILSQIFPSLIFNLHEVSKTITEKGLAMSSDDIKKNELPFQLKDNFSPEEGGAGQDGKEGQDGKSPFFGATVLRVIFVDPFHFIWTTNVNFFKKIFVIVTSIF</sequence>
<organism evidence="3 4">
    <name type="scientific">Plasmodium vivax</name>
    <name type="common">malaria parasite P. vivax</name>
    <dbReference type="NCBI Taxonomy" id="5855"/>
    <lineage>
        <taxon>Eukaryota</taxon>
        <taxon>Sar</taxon>
        <taxon>Alveolata</taxon>
        <taxon>Apicomplexa</taxon>
        <taxon>Aconoidasida</taxon>
        <taxon>Haemosporida</taxon>
        <taxon>Plasmodiidae</taxon>
        <taxon>Plasmodium</taxon>
        <taxon>Plasmodium (Plasmodium)</taxon>
    </lineage>
</organism>
<gene>
    <name evidence="3" type="ORF">PVW1_020018100</name>
</gene>
<evidence type="ECO:0000313" key="4">
    <source>
        <dbReference type="Proteomes" id="UP000779233"/>
    </source>
</evidence>
<feature type="signal peptide" evidence="2">
    <location>
        <begin position="1"/>
        <end position="23"/>
    </location>
</feature>
<reference evidence="3" key="1">
    <citation type="submission" date="2021-09" db="EMBL/GenBank/DDBJ databases">
        <authorList>
            <consortium name="Pathogen Informatics"/>
        </authorList>
    </citation>
    <scope>NUCLEOTIDE SEQUENCE</scope>
    <source>
        <strain evidence="3">PvW1</strain>
    </source>
</reference>
<dbReference type="AlphaFoldDB" id="A0A8S4HMN1"/>
<dbReference type="EMBL" id="CAJZCX010000015">
    <property type="protein sequence ID" value="CAG9484123.1"/>
    <property type="molecule type" value="Genomic_DNA"/>
</dbReference>
<accession>A0A8S4HMN1</accession>
<feature type="region of interest" description="Disordered" evidence="1">
    <location>
        <begin position="78"/>
        <end position="101"/>
    </location>
</feature>